<reference evidence="2 3" key="1">
    <citation type="submission" date="2021-11" db="EMBL/GenBank/DDBJ databases">
        <title>Whole genome of Geoglobus acetivorans.</title>
        <authorList>
            <person name="Liu D."/>
        </authorList>
    </citation>
    <scope>NUCLEOTIDE SEQUENCE [LARGE SCALE GENOMIC DNA]</scope>
    <source>
        <strain evidence="2 3">SBH6</strain>
    </source>
</reference>
<dbReference type="GeneID" id="90448157"/>
<protein>
    <submittedName>
        <fullName evidence="2">FkbM family methyltransferase</fullName>
    </submittedName>
</protein>
<gene>
    <name evidence="2" type="ORF">LPQ35_00695</name>
</gene>
<dbReference type="PANTHER" id="PTHR34203:SF15">
    <property type="entry name" value="SLL1173 PROTEIN"/>
    <property type="match status" value="1"/>
</dbReference>
<feature type="domain" description="Methyltransferase FkbM" evidence="1">
    <location>
        <begin position="83"/>
        <end position="246"/>
    </location>
</feature>
<dbReference type="EMBL" id="CP087714">
    <property type="protein sequence ID" value="XAT63915.1"/>
    <property type="molecule type" value="Genomic_DNA"/>
</dbReference>
<evidence type="ECO:0000313" key="3">
    <source>
        <dbReference type="Proteomes" id="UP001492541"/>
    </source>
</evidence>
<dbReference type="RefSeq" id="WP_193808553.1">
    <property type="nucleotide sequence ID" value="NZ_CP087714.1"/>
</dbReference>
<dbReference type="Gene3D" id="3.40.50.150">
    <property type="entry name" value="Vaccinia Virus protein VP39"/>
    <property type="match status" value="1"/>
</dbReference>
<dbReference type="PANTHER" id="PTHR34203">
    <property type="entry name" value="METHYLTRANSFERASE, FKBM FAMILY PROTEIN"/>
    <property type="match status" value="1"/>
</dbReference>
<keyword evidence="2" id="KW-0808">Transferase</keyword>
<dbReference type="Pfam" id="PF05050">
    <property type="entry name" value="Methyltransf_21"/>
    <property type="match status" value="1"/>
</dbReference>
<organism evidence="2 3">
    <name type="scientific">Geoglobus acetivorans</name>
    <dbReference type="NCBI Taxonomy" id="565033"/>
    <lineage>
        <taxon>Archaea</taxon>
        <taxon>Methanobacteriati</taxon>
        <taxon>Methanobacteriota</taxon>
        <taxon>Archaeoglobi</taxon>
        <taxon>Archaeoglobales</taxon>
        <taxon>Archaeoglobaceae</taxon>
        <taxon>Geoglobus</taxon>
    </lineage>
</organism>
<name>A0ABZ3H5A7_GEOAI</name>
<evidence type="ECO:0000313" key="2">
    <source>
        <dbReference type="EMBL" id="XAT63915.1"/>
    </source>
</evidence>
<dbReference type="InterPro" id="IPR029063">
    <property type="entry name" value="SAM-dependent_MTases_sf"/>
</dbReference>
<dbReference type="InterPro" id="IPR006342">
    <property type="entry name" value="FkbM_mtfrase"/>
</dbReference>
<proteinExistence type="predicted"/>
<sequence length="332" mass="37667">MIKNLLKKSGIIVLKSLDAMEHLFIPNKLVEFIIDKGQKFFTVPTFSAQGYYLFLTKKYGAGSELEFQKIFASIIKEGYIVVDVGAHFGFYTLIAAERVGDSGIVLAFEPSSFNYEILTLNINSNNYKNIETFNFALGDTNTIAKLALPKGSKSGENTMGIAENAEIVENVQVKRFDSIFYEDKLLTRAPDIIKIDVEGAEVLVLRGFGDILHNVKYILCEIHPNQMKLLDTDTRELFEIFQSKGFGIYIIQDNKKLAKLVTHKAIEKRCHIVAINTHIFNEKEELQKISDALQQPYTLGAKKLTSFIATYYIAKLIYLIQKTLVSSYRRLF</sequence>
<dbReference type="SUPFAM" id="SSF53335">
    <property type="entry name" value="S-adenosyl-L-methionine-dependent methyltransferases"/>
    <property type="match status" value="1"/>
</dbReference>
<dbReference type="Proteomes" id="UP001492541">
    <property type="component" value="Chromosome"/>
</dbReference>
<accession>A0ABZ3H5A7</accession>
<keyword evidence="2" id="KW-0489">Methyltransferase</keyword>
<dbReference type="InterPro" id="IPR052514">
    <property type="entry name" value="SAM-dependent_MTase"/>
</dbReference>
<dbReference type="NCBIfam" id="TIGR01444">
    <property type="entry name" value="fkbM_fam"/>
    <property type="match status" value="1"/>
</dbReference>
<keyword evidence="3" id="KW-1185">Reference proteome</keyword>
<dbReference type="GO" id="GO:0008168">
    <property type="term" value="F:methyltransferase activity"/>
    <property type="evidence" value="ECO:0007669"/>
    <property type="project" value="UniProtKB-KW"/>
</dbReference>
<dbReference type="GO" id="GO:0032259">
    <property type="term" value="P:methylation"/>
    <property type="evidence" value="ECO:0007669"/>
    <property type="project" value="UniProtKB-KW"/>
</dbReference>
<evidence type="ECO:0000259" key="1">
    <source>
        <dbReference type="Pfam" id="PF05050"/>
    </source>
</evidence>